<keyword evidence="4 7" id="KW-0812">Transmembrane</keyword>
<dbReference type="AlphaFoldDB" id="A0A918P5Y7"/>
<evidence type="ECO:0000256" key="2">
    <source>
        <dbReference type="ARBA" id="ARBA00008017"/>
    </source>
</evidence>
<dbReference type="Pfam" id="PF21082">
    <property type="entry name" value="MS_channel_3rd"/>
    <property type="match status" value="1"/>
</dbReference>
<dbReference type="PANTHER" id="PTHR30347">
    <property type="entry name" value="POTASSIUM CHANNEL RELATED"/>
    <property type="match status" value="1"/>
</dbReference>
<reference evidence="11" key="1">
    <citation type="journal article" date="2014" name="Int. J. Syst. Evol. Microbiol.">
        <title>Complete genome sequence of Corynebacterium casei LMG S-19264T (=DSM 44701T), isolated from a smear-ripened cheese.</title>
        <authorList>
            <consortium name="US DOE Joint Genome Institute (JGI-PGF)"/>
            <person name="Walter F."/>
            <person name="Albersmeier A."/>
            <person name="Kalinowski J."/>
            <person name="Ruckert C."/>
        </authorList>
    </citation>
    <scope>NUCLEOTIDE SEQUENCE</scope>
    <source>
        <strain evidence="11">KCTC 32182</strain>
    </source>
</reference>
<dbReference type="PANTHER" id="PTHR30347:SF1">
    <property type="entry name" value="MECHANOSENSITIVE CHANNEL MSCK"/>
    <property type="match status" value="1"/>
</dbReference>
<dbReference type="InterPro" id="IPR052702">
    <property type="entry name" value="MscS-like_channel"/>
</dbReference>
<evidence type="ECO:0000256" key="4">
    <source>
        <dbReference type="ARBA" id="ARBA00022692"/>
    </source>
</evidence>
<evidence type="ECO:0000259" key="10">
    <source>
        <dbReference type="Pfam" id="PF21088"/>
    </source>
</evidence>
<evidence type="ECO:0000313" key="12">
    <source>
        <dbReference type="Proteomes" id="UP000645257"/>
    </source>
</evidence>
<protein>
    <recommendedName>
        <fullName evidence="13">Mechanosensitive ion channel-like protein</fullName>
    </recommendedName>
</protein>
<dbReference type="RefSeq" id="WP_189536693.1">
    <property type="nucleotide sequence ID" value="NZ_BMYX01000026.1"/>
</dbReference>
<feature type="transmembrane region" description="Helical" evidence="7">
    <location>
        <begin position="130"/>
        <end position="146"/>
    </location>
</feature>
<feature type="domain" description="Mechanosensitive ion channel MscS C-terminal" evidence="9">
    <location>
        <begin position="330"/>
        <end position="410"/>
    </location>
</feature>
<dbReference type="InterPro" id="IPR049142">
    <property type="entry name" value="MS_channel_1st"/>
</dbReference>
<dbReference type="InterPro" id="IPR011066">
    <property type="entry name" value="MscS_channel_C_sf"/>
</dbReference>
<feature type="transmembrane region" description="Helical" evidence="7">
    <location>
        <begin position="61"/>
        <end position="86"/>
    </location>
</feature>
<evidence type="ECO:0000313" key="11">
    <source>
        <dbReference type="EMBL" id="GGY28480.1"/>
    </source>
</evidence>
<dbReference type="Pfam" id="PF00924">
    <property type="entry name" value="MS_channel_2nd"/>
    <property type="match status" value="1"/>
</dbReference>
<dbReference type="EMBL" id="BMYX01000026">
    <property type="protein sequence ID" value="GGY28480.1"/>
    <property type="molecule type" value="Genomic_DNA"/>
</dbReference>
<evidence type="ECO:0000259" key="9">
    <source>
        <dbReference type="Pfam" id="PF21082"/>
    </source>
</evidence>
<dbReference type="Proteomes" id="UP000645257">
    <property type="component" value="Unassembled WGS sequence"/>
</dbReference>
<dbReference type="Pfam" id="PF21088">
    <property type="entry name" value="MS_channel_1st"/>
    <property type="match status" value="1"/>
</dbReference>
<sequence>MIYRKEDMGLQAMADWLSTSYGLIELVIAGLCVLAGMWVSRKVFQRWFTGQPERLEHFLPYVGYRMVLPLSAQVLVVLCSVIWVLVLGHRAHVLQVISAMLFWMTVIRVLAALLRQALPRGRFEQRTEQMVAMLCWMAFVAWAGNLDDYVLDGLQSITFRVGKTQLDLLMVLTALLWISVIVLGALSLSRAIEKRLMQLSELDENLRLVLAKLTRTLLVVSAVLIALPVLGIDLTVLSVFGGAVGVGLGLGLQKIASNYISGFIILLDRSIRIGDRLMIDNRVGYVSKITSRYVVLKGLDGSEALVPNDTLIANTVINQSYSDKKIWTSISVTVAYDTDLDMALGLLRGIARHPRIAVDPAPNAYLVNFGDSSITLELGYWVLDPENGFLGLKSELLLAIWRCFKENGITMPYPQREVRIVNAREPVVDSD</sequence>
<dbReference type="GO" id="GO:0008381">
    <property type="term" value="F:mechanosensitive monoatomic ion channel activity"/>
    <property type="evidence" value="ECO:0007669"/>
    <property type="project" value="UniProtKB-ARBA"/>
</dbReference>
<keyword evidence="12" id="KW-1185">Reference proteome</keyword>
<evidence type="ECO:0000256" key="1">
    <source>
        <dbReference type="ARBA" id="ARBA00004651"/>
    </source>
</evidence>
<feature type="transmembrane region" description="Helical" evidence="7">
    <location>
        <begin position="166"/>
        <end position="188"/>
    </location>
</feature>
<dbReference type="Gene3D" id="1.10.287.1260">
    <property type="match status" value="1"/>
</dbReference>
<reference evidence="11" key="2">
    <citation type="submission" date="2020-09" db="EMBL/GenBank/DDBJ databases">
        <authorList>
            <person name="Sun Q."/>
            <person name="Kim S."/>
        </authorList>
    </citation>
    <scope>NUCLEOTIDE SEQUENCE</scope>
    <source>
        <strain evidence="11">KCTC 32182</strain>
    </source>
</reference>
<name>A0A918P5Y7_9NEIS</name>
<accession>A0A918P5Y7</accession>
<dbReference type="Gene3D" id="3.30.70.100">
    <property type="match status" value="1"/>
</dbReference>
<dbReference type="InterPro" id="IPR006685">
    <property type="entry name" value="MscS_channel_2nd"/>
</dbReference>
<dbReference type="SUPFAM" id="SSF82689">
    <property type="entry name" value="Mechanosensitive channel protein MscS (YggB), C-terminal domain"/>
    <property type="match status" value="1"/>
</dbReference>
<evidence type="ECO:0000256" key="5">
    <source>
        <dbReference type="ARBA" id="ARBA00022989"/>
    </source>
</evidence>
<feature type="domain" description="Mechanosensitive ion channel MscS" evidence="8">
    <location>
        <begin position="255"/>
        <end position="320"/>
    </location>
</feature>
<dbReference type="InterPro" id="IPR049278">
    <property type="entry name" value="MS_channel_C"/>
</dbReference>
<dbReference type="GO" id="GO:0005886">
    <property type="term" value="C:plasma membrane"/>
    <property type="evidence" value="ECO:0007669"/>
    <property type="project" value="UniProtKB-SubCell"/>
</dbReference>
<keyword evidence="5 7" id="KW-1133">Transmembrane helix</keyword>
<dbReference type="InterPro" id="IPR011014">
    <property type="entry name" value="MscS_channel_TM-2"/>
</dbReference>
<dbReference type="SUPFAM" id="SSF82861">
    <property type="entry name" value="Mechanosensitive channel protein MscS (YggB), transmembrane region"/>
    <property type="match status" value="1"/>
</dbReference>
<evidence type="ECO:0008006" key="13">
    <source>
        <dbReference type="Google" id="ProtNLM"/>
    </source>
</evidence>
<feature type="transmembrane region" description="Helical" evidence="7">
    <location>
        <begin position="92"/>
        <end position="118"/>
    </location>
</feature>
<comment type="similarity">
    <text evidence="2">Belongs to the MscS (TC 1.A.23) family.</text>
</comment>
<evidence type="ECO:0000256" key="6">
    <source>
        <dbReference type="ARBA" id="ARBA00023136"/>
    </source>
</evidence>
<dbReference type="Gene3D" id="2.30.30.60">
    <property type="match status" value="1"/>
</dbReference>
<dbReference type="SUPFAM" id="SSF50182">
    <property type="entry name" value="Sm-like ribonucleoproteins"/>
    <property type="match status" value="1"/>
</dbReference>
<feature type="transmembrane region" description="Helical" evidence="7">
    <location>
        <begin position="246"/>
        <end position="267"/>
    </location>
</feature>
<comment type="caution">
    <text evidence="11">The sequence shown here is derived from an EMBL/GenBank/DDBJ whole genome shotgun (WGS) entry which is preliminary data.</text>
</comment>
<dbReference type="InterPro" id="IPR023408">
    <property type="entry name" value="MscS_beta-dom_sf"/>
</dbReference>
<gene>
    <name evidence="11" type="ORF">GCM10011289_34680</name>
</gene>
<organism evidence="11 12">
    <name type="scientific">Paludibacterium paludis</name>
    <dbReference type="NCBI Taxonomy" id="1225769"/>
    <lineage>
        <taxon>Bacteria</taxon>
        <taxon>Pseudomonadati</taxon>
        <taxon>Pseudomonadota</taxon>
        <taxon>Betaproteobacteria</taxon>
        <taxon>Neisseriales</taxon>
        <taxon>Chromobacteriaceae</taxon>
        <taxon>Paludibacterium</taxon>
    </lineage>
</organism>
<evidence type="ECO:0000259" key="8">
    <source>
        <dbReference type="Pfam" id="PF00924"/>
    </source>
</evidence>
<evidence type="ECO:0000256" key="3">
    <source>
        <dbReference type="ARBA" id="ARBA00022475"/>
    </source>
</evidence>
<feature type="transmembrane region" description="Helical" evidence="7">
    <location>
        <begin position="217"/>
        <end position="240"/>
    </location>
</feature>
<feature type="transmembrane region" description="Helical" evidence="7">
    <location>
        <begin position="20"/>
        <end position="40"/>
    </location>
</feature>
<evidence type="ECO:0000256" key="7">
    <source>
        <dbReference type="SAM" id="Phobius"/>
    </source>
</evidence>
<keyword evidence="6 7" id="KW-0472">Membrane</keyword>
<comment type="subcellular location">
    <subcellularLocation>
        <location evidence="1">Cell membrane</location>
        <topology evidence="1">Multi-pass membrane protein</topology>
    </subcellularLocation>
</comment>
<keyword evidence="3" id="KW-1003">Cell membrane</keyword>
<feature type="domain" description="Mechanosensitive ion channel transmembrane helices 2/3" evidence="10">
    <location>
        <begin position="212"/>
        <end position="253"/>
    </location>
</feature>
<dbReference type="InterPro" id="IPR010920">
    <property type="entry name" value="LSM_dom_sf"/>
</dbReference>
<proteinExistence type="inferred from homology"/>